<accession>A0A6N2LVZ3</accession>
<dbReference type="AlphaFoldDB" id="A0A6N2LVZ3"/>
<gene>
    <name evidence="2" type="ORF">SVIM_LOCUS271979</name>
</gene>
<dbReference type="InterPro" id="IPR054722">
    <property type="entry name" value="PolX-like_BBD"/>
</dbReference>
<dbReference type="Pfam" id="PF22936">
    <property type="entry name" value="Pol_BBD"/>
    <property type="match status" value="1"/>
</dbReference>
<feature type="domain" description="CCHC-type" evidence="1">
    <location>
        <begin position="241"/>
        <end position="257"/>
    </location>
</feature>
<dbReference type="Pfam" id="PF14223">
    <property type="entry name" value="Retrotran_gag_2"/>
    <property type="match status" value="1"/>
</dbReference>
<dbReference type="EMBL" id="CAADRP010001597">
    <property type="protein sequence ID" value="VFU44339.1"/>
    <property type="molecule type" value="Genomic_DNA"/>
</dbReference>
<dbReference type="InterPro" id="IPR036875">
    <property type="entry name" value="Znf_CCHC_sf"/>
</dbReference>
<evidence type="ECO:0000259" key="1">
    <source>
        <dbReference type="SMART" id="SM00343"/>
    </source>
</evidence>
<name>A0A6N2LVZ3_SALVM</name>
<protein>
    <recommendedName>
        <fullName evidence="1">CCHC-type domain-containing protein</fullName>
    </recommendedName>
</protein>
<dbReference type="GO" id="GO:0003676">
    <property type="term" value="F:nucleic acid binding"/>
    <property type="evidence" value="ECO:0007669"/>
    <property type="project" value="InterPro"/>
</dbReference>
<evidence type="ECO:0000313" key="2">
    <source>
        <dbReference type="EMBL" id="VFU44339.1"/>
    </source>
</evidence>
<organism evidence="2">
    <name type="scientific">Salix viminalis</name>
    <name type="common">Common osier</name>
    <name type="synonym">Basket willow</name>
    <dbReference type="NCBI Taxonomy" id="40686"/>
    <lineage>
        <taxon>Eukaryota</taxon>
        <taxon>Viridiplantae</taxon>
        <taxon>Streptophyta</taxon>
        <taxon>Embryophyta</taxon>
        <taxon>Tracheophyta</taxon>
        <taxon>Spermatophyta</taxon>
        <taxon>Magnoliopsida</taxon>
        <taxon>eudicotyledons</taxon>
        <taxon>Gunneridae</taxon>
        <taxon>Pentapetalae</taxon>
        <taxon>rosids</taxon>
        <taxon>fabids</taxon>
        <taxon>Malpighiales</taxon>
        <taxon>Salicaceae</taxon>
        <taxon>Saliceae</taxon>
        <taxon>Salix</taxon>
    </lineage>
</organism>
<dbReference type="GO" id="GO:0008270">
    <property type="term" value="F:zinc ion binding"/>
    <property type="evidence" value="ECO:0007669"/>
    <property type="project" value="InterPro"/>
</dbReference>
<dbReference type="InterPro" id="IPR001878">
    <property type="entry name" value="Znf_CCHC"/>
</dbReference>
<reference evidence="2" key="1">
    <citation type="submission" date="2019-03" db="EMBL/GenBank/DDBJ databases">
        <authorList>
            <person name="Mank J."/>
            <person name="Almeida P."/>
        </authorList>
    </citation>
    <scope>NUCLEOTIDE SEQUENCE</scope>
    <source>
        <strain evidence="2">78183</strain>
    </source>
</reference>
<dbReference type="SMART" id="SM00343">
    <property type="entry name" value="ZnF_C2HC"/>
    <property type="match status" value="2"/>
</dbReference>
<dbReference type="Gene3D" id="4.10.60.10">
    <property type="entry name" value="Zinc finger, CCHC-type"/>
    <property type="match status" value="1"/>
</dbReference>
<dbReference type="PANTHER" id="PTHR34222:SF100">
    <property type="entry name" value="CCHC-TYPE DOMAIN-CONTAINING PROTEIN"/>
    <property type="match status" value="1"/>
</dbReference>
<dbReference type="SUPFAM" id="SSF57756">
    <property type="entry name" value="Retrovirus zinc finger-like domains"/>
    <property type="match status" value="1"/>
</dbReference>
<proteinExistence type="predicted"/>
<sequence>MEKSGISQPIATVLSGSNYNLWIQGMKSFLIGRKLWRIVTGDITKPTKEQDETDTKFADRLEDWDSKNHQIITWFRNTSVPAIHIQFADYDSAKEVWDFLATRYQTTGLAHYYQLWTTLHSLKQGSGQSVNDFLAQVQPIWNQLSQAKISEDHLHLIQVLMALRPEYESVRASLLHRNPLPSLNTAIQEIIFEETRLNLDKPPQFDIALATTRSSHQKFGNQTCKNCHQMGHVFATCPTIECRYCHVLGHILEHCPTRPPRSKGGFSKSKNMFKPSSSSATVAAATPGSTFVTMSDLEEMVKQVISSNPSTAMSATPGNSPWFFDSACCNHMTPDIDLLSDKTNATSLPLIHTANGTTMPITHTGHVTTSNLSMDDTYHIPNLTLNLISVGTGLTNGTDSWNGSQSGSII</sequence>
<dbReference type="PANTHER" id="PTHR34222">
    <property type="entry name" value="GAG_PRE-INTEGRS DOMAIN-CONTAINING PROTEIN"/>
    <property type="match status" value="1"/>
</dbReference>
<feature type="domain" description="CCHC-type" evidence="1">
    <location>
        <begin position="223"/>
        <end position="239"/>
    </location>
</feature>